<dbReference type="InterPro" id="IPR050327">
    <property type="entry name" value="Proton-linked_MCT"/>
</dbReference>
<feature type="transmembrane region" description="Helical" evidence="4">
    <location>
        <begin position="117"/>
        <end position="137"/>
    </location>
</feature>
<evidence type="ECO:0000313" key="6">
    <source>
        <dbReference type="EMBL" id="ETS00999.1"/>
    </source>
</evidence>
<feature type="transmembrane region" description="Helical" evidence="4">
    <location>
        <begin position="211"/>
        <end position="231"/>
    </location>
</feature>
<evidence type="ECO:0000313" key="7">
    <source>
        <dbReference type="Proteomes" id="UP000024376"/>
    </source>
</evidence>
<gene>
    <name evidence="6" type="ORF">M419DRAFT_36469</name>
</gene>
<evidence type="ECO:0000256" key="4">
    <source>
        <dbReference type="SAM" id="Phobius"/>
    </source>
</evidence>
<feature type="compositionally biased region" description="Polar residues" evidence="3">
    <location>
        <begin position="8"/>
        <end position="17"/>
    </location>
</feature>
<comment type="similarity">
    <text evidence="2">Belongs to the major facilitator superfamily. Monocarboxylate porter (TC 2.A.1.13) family.</text>
</comment>
<dbReference type="Proteomes" id="UP000024376">
    <property type="component" value="Unassembled WGS sequence"/>
</dbReference>
<dbReference type="Gene3D" id="1.20.1250.20">
    <property type="entry name" value="MFS general substrate transporter like domains"/>
    <property type="match status" value="2"/>
</dbReference>
<keyword evidence="4" id="KW-0472">Membrane</keyword>
<accession>A0A024S6Q4</accession>
<feature type="transmembrane region" description="Helical" evidence="4">
    <location>
        <begin position="375"/>
        <end position="394"/>
    </location>
</feature>
<dbReference type="EMBL" id="KI911150">
    <property type="protein sequence ID" value="ETS00999.1"/>
    <property type="molecule type" value="Genomic_DNA"/>
</dbReference>
<name>A0A024S6Q4_HYPJR</name>
<dbReference type="SUPFAM" id="SSF103473">
    <property type="entry name" value="MFS general substrate transporter"/>
    <property type="match status" value="1"/>
</dbReference>
<feature type="transmembrane region" description="Helical" evidence="4">
    <location>
        <begin position="178"/>
        <end position="199"/>
    </location>
</feature>
<evidence type="ECO:0000256" key="1">
    <source>
        <dbReference type="ARBA" id="ARBA00004141"/>
    </source>
</evidence>
<dbReference type="GO" id="GO:0016020">
    <property type="term" value="C:membrane"/>
    <property type="evidence" value="ECO:0007669"/>
    <property type="project" value="UniProtKB-SubCell"/>
</dbReference>
<evidence type="ECO:0000256" key="3">
    <source>
        <dbReference type="SAM" id="MobiDB-lite"/>
    </source>
</evidence>
<feature type="region of interest" description="Disordered" evidence="3">
    <location>
        <begin position="1"/>
        <end position="42"/>
    </location>
</feature>
<evidence type="ECO:0000259" key="5">
    <source>
        <dbReference type="PROSITE" id="PS50850"/>
    </source>
</evidence>
<feature type="transmembrane region" description="Helical" evidence="4">
    <location>
        <begin position="51"/>
        <end position="78"/>
    </location>
</feature>
<dbReference type="PANTHER" id="PTHR11360">
    <property type="entry name" value="MONOCARBOXYLATE TRANSPORTER"/>
    <property type="match status" value="1"/>
</dbReference>
<dbReference type="OrthoDB" id="2213137at2759"/>
<sequence>MASEKNIESPSGGIQTSDDCDSTDLGSQNGHANIEKTSGEDQEVKDGGYGWVIVAAVCLILAHSFGINSMFGVFLAFYLKSNTYPGATPLQFAFIGGLCFSVAFLVPPFAAILSRRLGVRAAVIIGGAFIAGAYIAASFSKTIWQLILSQGVCYGIGMGICFIGTASIVPQYFTKNRSLAVGIATGGTGLGGLVYSLAANEMIHSRLGIQWTFRIMAIICFVVITASALFLEDRNEKQKATAKAIEWKLFKMLDFWLFLGWLWLSSFGYVVVVFSLSAYAQEVGFTAEQGSLVSAMFNLSTGIGRPIIGLLCDRFGEIRVTTIGTLISSLITFFLWIFGGKTYGGLMVYGLLGLFPSLLWATFVVVAAKVFGLKMMPAAISLSILTLSLPYTFAEAIGLSLRKSGPNGFLDVQIFAGVMFAASTVCCLFLAMRKGELFHK</sequence>
<feature type="transmembrane region" description="Helical" evidence="4">
    <location>
        <begin position="143"/>
        <end position="166"/>
    </location>
</feature>
<feature type="domain" description="Major facilitator superfamily (MFS) profile" evidence="5">
    <location>
        <begin position="52"/>
        <end position="435"/>
    </location>
</feature>
<feature type="transmembrane region" description="Helical" evidence="4">
    <location>
        <begin position="323"/>
        <end position="340"/>
    </location>
</feature>
<feature type="transmembrane region" description="Helical" evidence="4">
    <location>
        <begin position="90"/>
        <end position="110"/>
    </location>
</feature>
<dbReference type="PROSITE" id="PS50850">
    <property type="entry name" value="MFS"/>
    <property type="match status" value="1"/>
</dbReference>
<organism evidence="6 7">
    <name type="scientific">Hypocrea jecorina (strain ATCC 56765 / BCRC 32924 / NRRL 11460 / Rut C-30)</name>
    <name type="common">Trichoderma reesei</name>
    <dbReference type="NCBI Taxonomy" id="1344414"/>
    <lineage>
        <taxon>Eukaryota</taxon>
        <taxon>Fungi</taxon>
        <taxon>Dikarya</taxon>
        <taxon>Ascomycota</taxon>
        <taxon>Pezizomycotina</taxon>
        <taxon>Sordariomycetes</taxon>
        <taxon>Hypocreomycetidae</taxon>
        <taxon>Hypocreales</taxon>
        <taxon>Hypocreaceae</taxon>
        <taxon>Trichoderma</taxon>
    </lineage>
</organism>
<dbReference type="InterPro" id="IPR020846">
    <property type="entry name" value="MFS_dom"/>
</dbReference>
<dbReference type="PANTHER" id="PTHR11360:SF315">
    <property type="entry name" value="TRANSPORTER MCH2-RELATED"/>
    <property type="match status" value="1"/>
</dbReference>
<dbReference type="InterPro" id="IPR011701">
    <property type="entry name" value="MFS"/>
</dbReference>
<feature type="transmembrane region" description="Helical" evidence="4">
    <location>
        <begin position="414"/>
        <end position="432"/>
    </location>
</feature>
<dbReference type="HOGENOM" id="CLU_001265_1_2_1"/>
<feature type="transmembrane region" description="Helical" evidence="4">
    <location>
        <begin position="252"/>
        <end position="280"/>
    </location>
</feature>
<reference evidence="7" key="1">
    <citation type="journal article" date="2013" name="Ind. Biotechnol.">
        <title>Comparative genomics analysis of Trichoderma reesei strains.</title>
        <authorList>
            <person name="Koike H."/>
            <person name="Aerts A."/>
            <person name="LaButti K."/>
            <person name="Grigoriev I.V."/>
            <person name="Baker S.E."/>
        </authorList>
    </citation>
    <scope>NUCLEOTIDE SEQUENCE [LARGE SCALE GENOMIC DNA]</scope>
    <source>
        <strain evidence="7">ATCC 56765 / BCRC 32924 / NRRL 11460 / Rut C-30</strain>
    </source>
</reference>
<feature type="transmembrane region" description="Helical" evidence="4">
    <location>
        <begin position="346"/>
        <end position="368"/>
    </location>
</feature>
<dbReference type="KEGG" id="trr:M419DRAFT_36469"/>
<feature type="transmembrane region" description="Helical" evidence="4">
    <location>
        <begin position="292"/>
        <end position="311"/>
    </location>
</feature>
<proteinExistence type="inferred from homology"/>
<evidence type="ECO:0000256" key="2">
    <source>
        <dbReference type="ARBA" id="ARBA00006727"/>
    </source>
</evidence>
<comment type="subcellular location">
    <subcellularLocation>
        <location evidence="1">Membrane</location>
        <topology evidence="1">Multi-pass membrane protein</topology>
    </subcellularLocation>
</comment>
<dbReference type="InterPro" id="IPR036259">
    <property type="entry name" value="MFS_trans_sf"/>
</dbReference>
<dbReference type="GO" id="GO:0022857">
    <property type="term" value="F:transmembrane transporter activity"/>
    <property type="evidence" value="ECO:0007669"/>
    <property type="project" value="InterPro"/>
</dbReference>
<dbReference type="AlphaFoldDB" id="A0A024S6Q4"/>
<keyword evidence="4" id="KW-1133">Transmembrane helix</keyword>
<dbReference type="Pfam" id="PF07690">
    <property type="entry name" value="MFS_1"/>
    <property type="match status" value="1"/>
</dbReference>
<feature type="compositionally biased region" description="Basic and acidic residues" evidence="3">
    <location>
        <begin position="33"/>
        <end position="42"/>
    </location>
</feature>
<keyword evidence="4" id="KW-0812">Transmembrane</keyword>
<protein>
    <submittedName>
        <fullName evidence="6">MFS general substrate transporter</fullName>
    </submittedName>
</protein>